<dbReference type="Pfam" id="PF17368">
    <property type="entry name" value="YwcE"/>
    <property type="match status" value="1"/>
</dbReference>
<evidence type="ECO:0000256" key="1">
    <source>
        <dbReference type="SAM" id="Phobius"/>
    </source>
</evidence>
<feature type="transmembrane region" description="Helical" evidence="1">
    <location>
        <begin position="53"/>
        <end position="75"/>
    </location>
</feature>
<evidence type="ECO:0000313" key="3">
    <source>
        <dbReference type="Proteomes" id="UP001597318"/>
    </source>
</evidence>
<keyword evidence="3" id="KW-1185">Reference proteome</keyword>
<protein>
    <submittedName>
        <fullName evidence="2">Spore morphogenesis/germination protein YwcE</fullName>
    </submittedName>
</protein>
<keyword evidence="1" id="KW-1133">Transmembrane helix</keyword>
<organism evidence="2 3">
    <name type="scientific">Metabacillus endolithicus</name>
    <dbReference type="NCBI Taxonomy" id="1535204"/>
    <lineage>
        <taxon>Bacteria</taxon>
        <taxon>Bacillati</taxon>
        <taxon>Bacillota</taxon>
        <taxon>Bacilli</taxon>
        <taxon>Bacillales</taxon>
        <taxon>Bacillaceae</taxon>
        <taxon>Metabacillus</taxon>
    </lineage>
</organism>
<reference evidence="3" key="1">
    <citation type="journal article" date="2019" name="Int. J. Syst. Evol. Microbiol.">
        <title>The Global Catalogue of Microorganisms (GCM) 10K type strain sequencing project: providing services to taxonomists for standard genome sequencing and annotation.</title>
        <authorList>
            <consortium name="The Broad Institute Genomics Platform"/>
            <consortium name="The Broad Institute Genome Sequencing Center for Infectious Disease"/>
            <person name="Wu L."/>
            <person name="Ma J."/>
        </authorList>
    </citation>
    <scope>NUCLEOTIDE SEQUENCE [LARGE SCALE GENOMIC DNA]</scope>
    <source>
        <strain evidence="3">CGMCC 1.15474</strain>
    </source>
</reference>
<comment type="caution">
    <text evidence="2">The sequence shown here is derived from an EMBL/GenBank/DDBJ whole genome shotgun (WGS) entry which is preliminary data.</text>
</comment>
<dbReference type="RefSeq" id="WP_098795172.1">
    <property type="nucleotide sequence ID" value="NZ_CP095550.1"/>
</dbReference>
<name>A0ABW5BZV9_9BACI</name>
<gene>
    <name evidence="2" type="ORF">ACFSKK_16045</name>
</gene>
<dbReference type="Proteomes" id="UP001597318">
    <property type="component" value="Unassembled WGS sequence"/>
</dbReference>
<proteinExistence type="predicted"/>
<keyword evidence="1" id="KW-0812">Transmembrane</keyword>
<dbReference type="EMBL" id="JBHUIK010000003">
    <property type="protein sequence ID" value="MFD2215204.1"/>
    <property type="molecule type" value="Genomic_DNA"/>
</dbReference>
<accession>A0ABW5BZV9</accession>
<sequence>MDVFFAYLLIGTATPIFLWLENRKIALLQIPLIVLMWTTLILYMYADFGAGHLIFGSIFVINIIAAHLTVLYVLYTSKLPEFLQSRTDEGYTH</sequence>
<feature type="transmembrane region" description="Helical" evidence="1">
    <location>
        <begin position="25"/>
        <end position="46"/>
    </location>
</feature>
<dbReference type="InterPro" id="IPR020185">
    <property type="entry name" value="Spore_morphogenesis_YwcE"/>
</dbReference>
<evidence type="ECO:0000313" key="2">
    <source>
        <dbReference type="EMBL" id="MFD2215204.1"/>
    </source>
</evidence>
<keyword evidence="1" id="KW-0472">Membrane</keyword>